<evidence type="ECO:0000256" key="1">
    <source>
        <dbReference type="ARBA" id="ARBA00004571"/>
    </source>
</evidence>
<evidence type="ECO:0000256" key="10">
    <source>
        <dbReference type="ARBA" id="ARBA00023237"/>
    </source>
</evidence>
<dbReference type="InterPro" id="IPR012910">
    <property type="entry name" value="Plug_dom"/>
</dbReference>
<evidence type="ECO:0000259" key="15">
    <source>
        <dbReference type="Pfam" id="PF00593"/>
    </source>
</evidence>
<proteinExistence type="inferred from homology"/>
<keyword evidence="17" id="KW-0675">Receptor</keyword>
<comment type="caution">
    <text evidence="17">The sequence shown here is derived from an EMBL/GenBank/DDBJ whole genome shotgun (WGS) entry which is preliminary data.</text>
</comment>
<dbReference type="Proteomes" id="UP000652430">
    <property type="component" value="Unassembled WGS sequence"/>
</dbReference>
<keyword evidence="5 11" id="KW-0812">Transmembrane</keyword>
<dbReference type="InterPro" id="IPR036942">
    <property type="entry name" value="Beta-barrel_TonB_sf"/>
</dbReference>
<keyword evidence="14" id="KW-0732">Signal</keyword>
<gene>
    <name evidence="17" type="primary">fyuA</name>
    <name evidence="17" type="ORF">GCM10008023_34410</name>
</gene>
<feature type="signal peptide" evidence="14">
    <location>
        <begin position="1"/>
        <end position="21"/>
    </location>
</feature>
<evidence type="ECO:0000256" key="9">
    <source>
        <dbReference type="ARBA" id="ARBA00023136"/>
    </source>
</evidence>
<evidence type="ECO:0000256" key="8">
    <source>
        <dbReference type="ARBA" id="ARBA00023077"/>
    </source>
</evidence>
<dbReference type="PANTHER" id="PTHR32552">
    <property type="entry name" value="FERRICHROME IRON RECEPTOR-RELATED"/>
    <property type="match status" value="1"/>
</dbReference>
<dbReference type="SUPFAM" id="SSF56935">
    <property type="entry name" value="Porins"/>
    <property type="match status" value="1"/>
</dbReference>
<evidence type="ECO:0000256" key="4">
    <source>
        <dbReference type="ARBA" id="ARBA00022496"/>
    </source>
</evidence>
<keyword evidence="10 11" id="KW-0998">Cell outer membrane</keyword>
<evidence type="ECO:0000256" key="7">
    <source>
        <dbReference type="ARBA" id="ARBA00023065"/>
    </source>
</evidence>
<comment type="similarity">
    <text evidence="11 12">Belongs to the TonB-dependent receptor family.</text>
</comment>
<dbReference type="InterPro" id="IPR000531">
    <property type="entry name" value="Beta-barrel_TonB"/>
</dbReference>
<comment type="subcellular location">
    <subcellularLocation>
        <location evidence="1 11">Cell outer membrane</location>
        <topology evidence="1 11">Multi-pass membrane protein</topology>
    </subcellularLocation>
</comment>
<organism evidence="17 18">
    <name type="scientific">Sphingomonas glacialis</name>
    <dbReference type="NCBI Taxonomy" id="658225"/>
    <lineage>
        <taxon>Bacteria</taxon>
        <taxon>Pseudomonadati</taxon>
        <taxon>Pseudomonadota</taxon>
        <taxon>Alphaproteobacteria</taxon>
        <taxon>Sphingomonadales</taxon>
        <taxon>Sphingomonadaceae</taxon>
        <taxon>Sphingomonas</taxon>
    </lineage>
</organism>
<evidence type="ECO:0000256" key="5">
    <source>
        <dbReference type="ARBA" id="ARBA00022692"/>
    </source>
</evidence>
<evidence type="ECO:0000256" key="14">
    <source>
        <dbReference type="SAM" id="SignalP"/>
    </source>
</evidence>
<dbReference type="PANTHER" id="PTHR32552:SF81">
    <property type="entry name" value="TONB-DEPENDENT OUTER MEMBRANE RECEPTOR"/>
    <property type="match status" value="1"/>
</dbReference>
<keyword evidence="6" id="KW-0408">Iron</keyword>
<feature type="domain" description="TonB-dependent receptor-like beta-barrel" evidence="15">
    <location>
        <begin position="290"/>
        <end position="757"/>
    </location>
</feature>
<keyword evidence="4" id="KW-0410">Iron transport</keyword>
<accession>A0ABQ3LT30</accession>
<protein>
    <submittedName>
        <fullName evidence="17">TonB-dependent receptor</fullName>
    </submittedName>
</protein>
<keyword evidence="18" id="KW-1185">Reference proteome</keyword>
<dbReference type="Pfam" id="PF07715">
    <property type="entry name" value="Plug"/>
    <property type="match status" value="1"/>
</dbReference>
<dbReference type="EMBL" id="BNAQ01000006">
    <property type="protein sequence ID" value="GHH23443.1"/>
    <property type="molecule type" value="Genomic_DNA"/>
</dbReference>
<sequence>MKLKAALLLAAMPLFVAPAYAQNATSTPPAGSAPEASATPSTIASAEAEQNATAAGDIIVTAQRRSESLQRVPVSLTALSAETLTSRNLNDLTQISRAAPTLQVGIDNTFSVRGVGTLAFAGTIDSSVATAIDEVNLGRPILNTPLLNDLTRVEVLNGPQGLLFGKNASAGLINIVTARPVLGVVSSATDVEFASRATPGVRRTAPGIIARETLNIPVSATSALRLNMLYSYQEPGTTYVGTPRNGTRHDLNARSFSLKGKYFWQATDALSFYLIGDYNESHGIAGIADVTYRQVSPTSLNNGPLAADGIVAGPNNLKFGGDGDQYRDLATGGAQAKATYSFASGWELSNLFAWRYYKQDQNFDTDYLSANGLNRNESHAKYNQYSNELRLALPSSGRLSGQAGLYYFQSDLSLRRNLGGNSYTPDFVAAGSPFCVGAIVGTTPRCTVSNVSQIGSDANYVLRTKSYAAFGQLTYTIATGLTAFAGGRVTRDDIDFTTAQNQLNYFSALGGPRGTFSASYGNTDFSWKAGAQYQATPTIMAYGFYGRGYKGPGFNDSFPTATSNVIVRGETSNTGEIGVKTSFLDRRLTVNVSAFYTKFSNFQVQAFNPVTVSFLVQNAAKVKSKGVEVAVGLRPFAGFSINESASFLSSKFDSFAGAQCYPTQTTRGCSATVQTFDASGLRLPAAPAFTSSFQAMYEVPTEGPVAPFIEGNWYHRSSINYVVSQAPGATFNAVDIFGASVGAKVGKALRLALFCKNCTNKITPTAIGVDSGDANARNARGQATPMLSYTQQFGLDSVRTIGLSAQFRF</sequence>
<keyword evidence="7" id="KW-0406">Ion transport</keyword>
<evidence type="ECO:0000256" key="13">
    <source>
        <dbReference type="SAM" id="MobiDB-lite"/>
    </source>
</evidence>
<keyword evidence="9 11" id="KW-0472">Membrane</keyword>
<dbReference type="PROSITE" id="PS52016">
    <property type="entry name" value="TONB_DEPENDENT_REC_3"/>
    <property type="match status" value="1"/>
</dbReference>
<reference evidence="18" key="1">
    <citation type="journal article" date="2019" name="Int. J. Syst. Evol. Microbiol.">
        <title>The Global Catalogue of Microorganisms (GCM) 10K type strain sequencing project: providing services to taxonomists for standard genome sequencing and annotation.</title>
        <authorList>
            <consortium name="The Broad Institute Genomics Platform"/>
            <consortium name="The Broad Institute Genome Sequencing Center for Infectious Disease"/>
            <person name="Wu L."/>
            <person name="Ma J."/>
        </authorList>
    </citation>
    <scope>NUCLEOTIDE SEQUENCE [LARGE SCALE GENOMIC DNA]</scope>
    <source>
        <strain evidence="18">CGMCC 1.8957</strain>
    </source>
</reference>
<dbReference type="InterPro" id="IPR039426">
    <property type="entry name" value="TonB-dep_rcpt-like"/>
</dbReference>
<evidence type="ECO:0000256" key="3">
    <source>
        <dbReference type="ARBA" id="ARBA00022452"/>
    </source>
</evidence>
<evidence type="ECO:0000259" key="16">
    <source>
        <dbReference type="Pfam" id="PF07715"/>
    </source>
</evidence>
<feature type="chain" id="PRO_5046338853" evidence="14">
    <location>
        <begin position="22"/>
        <end position="809"/>
    </location>
</feature>
<feature type="domain" description="TonB-dependent receptor plug" evidence="16">
    <location>
        <begin position="69"/>
        <end position="171"/>
    </location>
</feature>
<keyword evidence="3 11" id="KW-1134">Transmembrane beta strand</keyword>
<evidence type="ECO:0000256" key="2">
    <source>
        <dbReference type="ARBA" id="ARBA00022448"/>
    </source>
</evidence>
<evidence type="ECO:0000256" key="12">
    <source>
        <dbReference type="RuleBase" id="RU003357"/>
    </source>
</evidence>
<dbReference type="Pfam" id="PF00593">
    <property type="entry name" value="TonB_dep_Rec_b-barrel"/>
    <property type="match status" value="1"/>
</dbReference>
<evidence type="ECO:0000313" key="18">
    <source>
        <dbReference type="Proteomes" id="UP000652430"/>
    </source>
</evidence>
<evidence type="ECO:0000313" key="17">
    <source>
        <dbReference type="EMBL" id="GHH23443.1"/>
    </source>
</evidence>
<name>A0ABQ3LT30_9SPHN</name>
<dbReference type="Gene3D" id="2.40.170.20">
    <property type="entry name" value="TonB-dependent receptor, beta-barrel domain"/>
    <property type="match status" value="1"/>
</dbReference>
<dbReference type="RefSeq" id="WP_229839473.1">
    <property type="nucleotide sequence ID" value="NZ_BNAQ01000006.1"/>
</dbReference>
<evidence type="ECO:0000256" key="11">
    <source>
        <dbReference type="PROSITE-ProRule" id="PRU01360"/>
    </source>
</evidence>
<keyword evidence="2 11" id="KW-0813">Transport</keyword>
<evidence type="ECO:0000256" key="6">
    <source>
        <dbReference type="ARBA" id="ARBA00023004"/>
    </source>
</evidence>
<keyword evidence="8 12" id="KW-0798">TonB box</keyword>
<feature type="region of interest" description="Disordered" evidence="13">
    <location>
        <begin position="24"/>
        <end position="47"/>
    </location>
</feature>